<reference evidence="3" key="1">
    <citation type="submission" date="2021-09" db="EMBL/GenBank/DDBJ databases">
        <authorList>
            <consortium name="AG Swart"/>
            <person name="Singh M."/>
            <person name="Singh A."/>
            <person name="Seah K."/>
            <person name="Emmerich C."/>
        </authorList>
    </citation>
    <scope>NUCLEOTIDE SEQUENCE</scope>
    <source>
        <strain evidence="3">ATCC30299</strain>
    </source>
</reference>
<keyword evidence="4" id="KW-1185">Reference proteome</keyword>
<feature type="chain" id="PRO_5043728745" description="DUF7107 domain-containing protein" evidence="1">
    <location>
        <begin position="22"/>
        <end position="326"/>
    </location>
</feature>
<protein>
    <recommendedName>
        <fullName evidence="2">DUF7107 domain-containing protein</fullName>
    </recommendedName>
</protein>
<dbReference type="Proteomes" id="UP001162131">
    <property type="component" value="Unassembled WGS sequence"/>
</dbReference>
<name>A0AAU9JKQ7_9CILI</name>
<keyword evidence="1" id="KW-0732">Signal</keyword>
<feature type="domain" description="DUF7107" evidence="2">
    <location>
        <begin position="101"/>
        <end position="148"/>
    </location>
</feature>
<feature type="signal peptide" evidence="1">
    <location>
        <begin position="1"/>
        <end position="21"/>
    </location>
</feature>
<evidence type="ECO:0000313" key="3">
    <source>
        <dbReference type="EMBL" id="CAG9324080.1"/>
    </source>
</evidence>
<comment type="caution">
    <text evidence="3">The sequence shown here is derived from an EMBL/GenBank/DDBJ whole genome shotgun (WGS) entry which is preliminary data.</text>
</comment>
<dbReference type="InterPro" id="IPR055531">
    <property type="entry name" value="DUF7107"/>
</dbReference>
<sequence>MQKGIILTCTLILIQSQQIETECPIYRCHDESKAEDECAIVNGPDFIIKPCPEGQSCDPTIRKCVKSSKVLAFPGNKCDSEQKCLWDCIDGVCRGKKEFENCHSEIECDSELMCYKGSCRKKISHSEKCLKDYECPNDEFCYNGACTKYFSLKSGEFIHSCIDYESKQCSSGMCYSYRCIDELSIERFEKNPCSDHFCEVVHGDMQFYHKCSCGLSPNGDSYCESVATDPVRAVKRKLWKKWVNSKEIHNCNTIQRFDLSCVKDWDYELYKNILYYDIIIKNFAKLQNIEECVQNSVFPQIRDLIEQVDGSYGIGLFLYLMTLLLV</sequence>
<evidence type="ECO:0000256" key="1">
    <source>
        <dbReference type="SAM" id="SignalP"/>
    </source>
</evidence>
<dbReference type="AlphaFoldDB" id="A0AAU9JKQ7"/>
<evidence type="ECO:0000259" key="2">
    <source>
        <dbReference type="Pfam" id="PF23416"/>
    </source>
</evidence>
<evidence type="ECO:0000313" key="4">
    <source>
        <dbReference type="Proteomes" id="UP001162131"/>
    </source>
</evidence>
<dbReference type="Pfam" id="PF23416">
    <property type="entry name" value="DUF7107"/>
    <property type="match status" value="1"/>
</dbReference>
<accession>A0AAU9JKQ7</accession>
<dbReference type="EMBL" id="CAJZBQ010000035">
    <property type="protein sequence ID" value="CAG9324080.1"/>
    <property type="molecule type" value="Genomic_DNA"/>
</dbReference>
<proteinExistence type="predicted"/>
<gene>
    <name evidence="3" type="ORF">BSTOLATCC_MIC35101</name>
</gene>
<organism evidence="3 4">
    <name type="scientific">Blepharisma stoltei</name>
    <dbReference type="NCBI Taxonomy" id="1481888"/>
    <lineage>
        <taxon>Eukaryota</taxon>
        <taxon>Sar</taxon>
        <taxon>Alveolata</taxon>
        <taxon>Ciliophora</taxon>
        <taxon>Postciliodesmatophora</taxon>
        <taxon>Heterotrichea</taxon>
        <taxon>Heterotrichida</taxon>
        <taxon>Blepharismidae</taxon>
        <taxon>Blepharisma</taxon>
    </lineage>
</organism>